<keyword evidence="10" id="KW-1185">Reference proteome</keyword>
<dbReference type="InterPro" id="IPR011990">
    <property type="entry name" value="TPR-like_helical_dom_sf"/>
</dbReference>
<evidence type="ECO:0000259" key="8">
    <source>
        <dbReference type="PROSITE" id="PS50110"/>
    </source>
</evidence>
<sequence>MTELATLRALIVEPNAAMRTSLQDMLLQCALAAVDHVNSAGTAIRALQHRSYELILCEYDLGAGQDGQQLLEDLRQQQIISLSTVFIMITAERAYQKVVGAAELAPTDYILKPFSVERLLLRIRRALERRALLLPVHQLLEHGEQHAAIQACRDGARQSPRQAGEFLRLRAELQLALGEATAAEATYRQLLQDRKLGWARHGLAKCLLLQGRHVEAQAMLQALVAEQPSLLDAYDSLAQTHEALGQLPAAQAVLQRAVEVSPHALGRLRRLGRVALDAGDLQIAEYALQQVVGKSSHSEFRDPEDQVQLVKTLLRLDQPEQADRVIRQLDGTLGQGGKGAACGAIASAMLHEFRGDTAQLATALDAAVAASLNGSGSAISAELKLELAGHCLQHQREAAASQLVLDVIGNAADEATLAKTTQVLAQAGRPELALALQQQSRRQVIALVAEGAGRARQGDYTGAVELMTSALQKLPHNPQVVFNAAVALLKCLEQIGWQDAMGGQARSLIATLRRLDPAYPQLDALVALYRTILQQYGRGTGRPQLQPARPALSKLAQR</sequence>
<evidence type="ECO:0000256" key="1">
    <source>
        <dbReference type="ARBA" id="ARBA00022553"/>
    </source>
</evidence>
<protein>
    <submittedName>
        <fullName evidence="9">Response regulator</fullName>
    </submittedName>
</protein>
<evidence type="ECO:0000256" key="6">
    <source>
        <dbReference type="PROSITE-ProRule" id="PRU00169"/>
    </source>
</evidence>
<evidence type="ECO:0000256" key="5">
    <source>
        <dbReference type="ARBA" id="ARBA00023163"/>
    </source>
</evidence>
<keyword evidence="5" id="KW-0804">Transcription</keyword>
<dbReference type="PANTHER" id="PTHR48111:SF1">
    <property type="entry name" value="TWO-COMPONENT RESPONSE REGULATOR ORR33"/>
    <property type="match status" value="1"/>
</dbReference>
<dbReference type="Pfam" id="PF00072">
    <property type="entry name" value="Response_reg"/>
    <property type="match status" value="1"/>
</dbReference>
<comment type="caution">
    <text evidence="9">The sequence shown here is derived from an EMBL/GenBank/DDBJ whole genome shotgun (WGS) entry which is preliminary data.</text>
</comment>
<dbReference type="SMART" id="SM00448">
    <property type="entry name" value="REC"/>
    <property type="match status" value="1"/>
</dbReference>
<dbReference type="Pfam" id="PF13432">
    <property type="entry name" value="TPR_16"/>
    <property type="match status" value="1"/>
</dbReference>
<dbReference type="SMART" id="SM00028">
    <property type="entry name" value="TPR"/>
    <property type="match status" value="3"/>
</dbReference>
<dbReference type="InterPro" id="IPR019734">
    <property type="entry name" value="TPR_rpt"/>
</dbReference>
<dbReference type="PANTHER" id="PTHR48111">
    <property type="entry name" value="REGULATOR OF RPOS"/>
    <property type="match status" value="1"/>
</dbReference>
<evidence type="ECO:0000313" key="10">
    <source>
        <dbReference type="Proteomes" id="UP001595530"/>
    </source>
</evidence>
<dbReference type="PROSITE" id="PS50110">
    <property type="entry name" value="RESPONSE_REGULATORY"/>
    <property type="match status" value="1"/>
</dbReference>
<keyword evidence="2" id="KW-0902">Two-component regulatory system</keyword>
<keyword evidence="4" id="KW-0238">DNA-binding</keyword>
<accession>A0ABV7FAC1</accession>
<proteinExistence type="predicted"/>
<feature type="repeat" description="TPR" evidence="7">
    <location>
        <begin position="231"/>
        <end position="264"/>
    </location>
</feature>
<keyword evidence="7" id="KW-0802">TPR repeat</keyword>
<name>A0ABV7FAC1_9BURK</name>
<evidence type="ECO:0000313" key="9">
    <source>
        <dbReference type="EMBL" id="MFC3111164.1"/>
    </source>
</evidence>
<dbReference type="RefSeq" id="WP_390327466.1">
    <property type="nucleotide sequence ID" value="NZ_JBHRTP010000102.1"/>
</dbReference>
<organism evidence="9 10">
    <name type="scientific">Undibacterium arcticum</name>
    <dbReference type="NCBI Taxonomy" id="1762892"/>
    <lineage>
        <taxon>Bacteria</taxon>
        <taxon>Pseudomonadati</taxon>
        <taxon>Pseudomonadota</taxon>
        <taxon>Betaproteobacteria</taxon>
        <taxon>Burkholderiales</taxon>
        <taxon>Oxalobacteraceae</taxon>
        <taxon>Undibacterium</taxon>
    </lineage>
</organism>
<dbReference type="SUPFAM" id="SSF52172">
    <property type="entry name" value="CheY-like"/>
    <property type="match status" value="1"/>
</dbReference>
<evidence type="ECO:0000256" key="7">
    <source>
        <dbReference type="PROSITE-ProRule" id="PRU00339"/>
    </source>
</evidence>
<evidence type="ECO:0000256" key="3">
    <source>
        <dbReference type="ARBA" id="ARBA00023015"/>
    </source>
</evidence>
<dbReference type="InterPro" id="IPR001789">
    <property type="entry name" value="Sig_transdc_resp-reg_receiver"/>
</dbReference>
<dbReference type="CDD" id="cd17589">
    <property type="entry name" value="REC_TPR"/>
    <property type="match status" value="1"/>
</dbReference>
<dbReference type="InterPro" id="IPR011006">
    <property type="entry name" value="CheY-like_superfamily"/>
</dbReference>
<keyword evidence="3" id="KW-0805">Transcription regulation</keyword>
<dbReference type="Proteomes" id="UP001595530">
    <property type="component" value="Unassembled WGS sequence"/>
</dbReference>
<dbReference type="EMBL" id="JBHRTP010000102">
    <property type="protein sequence ID" value="MFC3111164.1"/>
    <property type="molecule type" value="Genomic_DNA"/>
</dbReference>
<gene>
    <name evidence="9" type="ORF">ACFOFO_24975</name>
</gene>
<dbReference type="InterPro" id="IPR039420">
    <property type="entry name" value="WalR-like"/>
</dbReference>
<keyword evidence="1" id="KW-0597">Phosphoprotein</keyword>
<dbReference type="Gene3D" id="1.25.40.10">
    <property type="entry name" value="Tetratricopeptide repeat domain"/>
    <property type="match status" value="1"/>
</dbReference>
<dbReference type="PROSITE" id="PS50005">
    <property type="entry name" value="TPR"/>
    <property type="match status" value="1"/>
</dbReference>
<evidence type="ECO:0000256" key="2">
    <source>
        <dbReference type="ARBA" id="ARBA00023012"/>
    </source>
</evidence>
<dbReference type="SUPFAM" id="SSF48452">
    <property type="entry name" value="TPR-like"/>
    <property type="match status" value="2"/>
</dbReference>
<reference evidence="10" key="1">
    <citation type="journal article" date="2019" name="Int. J. Syst. Evol. Microbiol.">
        <title>The Global Catalogue of Microorganisms (GCM) 10K type strain sequencing project: providing services to taxonomists for standard genome sequencing and annotation.</title>
        <authorList>
            <consortium name="The Broad Institute Genomics Platform"/>
            <consortium name="The Broad Institute Genome Sequencing Center for Infectious Disease"/>
            <person name="Wu L."/>
            <person name="Ma J."/>
        </authorList>
    </citation>
    <scope>NUCLEOTIDE SEQUENCE [LARGE SCALE GENOMIC DNA]</scope>
    <source>
        <strain evidence="10">KCTC 42986</strain>
    </source>
</reference>
<evidence type="ECO:0000256" key="4">
    <source>
        <dbReference type="ARBA" id="ARBA00023125"/>
    </source>
</evidence>
<comment type="caution">
    <text evidence="6">Lacks conserved residue(s) required for the propagation of feature annotation.</text>
</comment>
<dbReference type="Gene3D" id="3.40.50.2300">
    <property type="match status" value="1"/>
</dbReference>
<feature type="domain" description="Response regulatory" evidence="8">
    <location>
        <begin position="8"/>
        <end position="127"/>
    </location>
</feature>